<proteinExistence type="predicted"/>
<dbReference type="AlphaFoldDB" id="A0AAF0TL90"/>
<dbReference type="Proteomes" id="UP001234989">
    <property type="component" value="Chromosome 2"/>
</dbReference>
<dbReference type="CDD" id="cd09272">
    <property type="entry name" value="RNase_HI_RT_Ty1"/>
    <property type="match status" value="1"/>
</dbReference>
<gene>
    <name evidence="1" type="ORF">MTR67_010705</name>
</gene>
<dbReference type="PANTHER" id="PTHR11439:SF499">
    <property type="entry name" value="PPC DOMAIN-CONTAINING PROTEIN"/>
    <property type="match status" value="1"/>
</dbReference>
<evidence type="ECO:0000313" key="1">
    <source>
        <dbReference type="EMBL" id="WMV17320.1"/>
    </source>
</evidence>
<protein>
    <recommendedName>
        <fullName evidence="3">Copia protein</fullName>
    </recommendedName>
</protein>
<dbReference type="EMBL" id="CP133613">
    <property type="protein sequence ID" value="WMV17320.1"/>
    <property type="molecule type" value="Genomic_DNA"/>
</dbReference>
<accession>A0AAF0TL90</accession>
<name>A0AAF0TL90_SOLVR</name>
<reference evidence="1" key="1">
    <citation type="submission" date="2023-08" db="EMBL/GenBank/DDBJ databases">
        <title>A de novo genome assembly of Solanum verrucosum Schlechtendal, a Mexican diploid species geographically isolated from the other diploid A-genome species in potato relatives.</title>
        <authorList>
            <person name="Hosaka K."/>
        </authorList>
    </citation>
    <scope>NUCLEOTIDE SEQUENCE</scope>
    <source>
        <tissue evidence="1">Young leaves</tissue>
    </source>
</reference>
<evidence type="ECO:0008006" key="3">
    <source>
        <dbReference type="Google" id="ProtNLM"/>
    </source>
</evidence>
<organism evidence="1 2">
    <name type="scientific">Solanum verrucosum</name>
    <dbReference type="NCBI Taxonomy" id="315347"/>
    <lineage>
        <taxon>Eukaryota</taxon>
        <taxon>Viridiplantae</taxon>
        <taxon>Streptophyta</taxon>
        <taxon>Embryophyta</taxon>
        <taxon>Tracheophyta</taxon>
        <taxon>Spermatophyta</taxon>
        <taxon>Magnoliopsida</taxon>
        <taxon>eudicotyledons</taxon>
        <taxon>Gunneridae</taxon>
        <taxon>Pentapetalae</taxon>
        <taxon>asterids</taxon>
        <taxon>lamiids</taxon>
        <taxon>Solanales</taxon>
        <taxon>Solanaceae</taxon>
        <taxon>Solanoideae</taxon>
        <taxon>Solaneae</taxon>
        <taxon>Solanum</taxon>
    </lineage>
</organism>
<dbReference type="PANTHER" id="PTHR11439">
    <property type="entry name" value="GAG-POL-RELATED RETROTRANSPOSON"/>
    <property type="match status" value="1"/>
</dbReference>
<keyword evidence="2" id="KW-1185">Reference proteome</keyword>
<sequence length="122" mass="13666">MAPGVSEIIWLVGVLKELNVVIDTPVKLYCDNKAVIQISVKPIFHERTKHIEIDCHFMREQIKGGLIHTEYVNTKEQLADVPTKGLGAAQHHLLLSKLGVFDAYKSSSLRGSIRDKNNFVNS</sequence>
<evidence type="ECO:0000313" key="2">
    <source>
        <dbReference type="Proteomes" id="UP001234989"/>
    </source>
</evidence>